<dbReference type="Proteomes" id="UP000325577">
    <property type="component" value="Linkage Group LG8"/>
</dbReference>
<keyword evidence="2" id="KW-1185">Reference proteome</keyword>
<evidence type="ECO:0000313" key="2">
    <source>
        <dbReference type="Proteomes" id="UP000325577"/>
    </source>
</evidence>
<organism evidence="1 2">
    <name type="scientific">Nyssa sinensis</name>
    <dbReference type="NCBI Taxonomy" id="561372"/>
    <lineage>
        <taxon>Eukaryota</taxon>
        <taxon>Viridiplantae</taxon>
        <taxon>Streptophyta</taxon>
        <taxon>Embryophyta</taxon>
        <taxon>Tracheophyta</taxon>
        <taxon>Spermatophyta</taxon>
        <taxon>Magnoliopsida</taxon>
        <taxon>eudicotyledons</taxon>
        <taxon>Gunneridae</taxon>
        <taxon>Pentapetalae</taxon>
        <taxon>asterids</taxon>
        <taxon>Cornales</taxon>
        <taxon>Nyssaceae</taxon>
        <taxon>Nyssa</taxon>
    </lineage>
</organism>
<dbReference type="EMBL" id="CM018051">
    <property type="protein sequence ID" value="KAA8517431.1"/>
    <property type="molecule type" value="Genomic_DNA"/>
</dbReference>
<dbReference type="AlphaFoldDB" id="A0A5J4ZJN8"/>
<sequence>MGTALEGVRLSNQERLNDDVAGQGAATGYWAEVLELRNYGSMFGEEDSNRAAACYNNGYGLLSRKLGEILFTKTVEFDSSWATTAMAVAAVATGGGFTGLRITERIEDEIRGLRGGDSS</sequence>
<accession>A0A5J4ZJN8</accession>
<gene>
    <name evidence="1" type="ORF">F0562_017724</name>
</gene>
<proteinExistence type="predicted"/>
<protein>
    <submittedName>
        <fullName evidence="1">Uncharacterized protein</fullName>
    </submittedName>
</protein>
<evidence type="ECO:0000313" key="1">
    <source>
        <dbReference type="EMBL" id="KAA8517431.1"/>
    </source>
</evidence>
<name>A0A5J4ZJN8_9ASTE</name>
<reference evidence="1 2" key="1">
    <citation type="submission" date="2019-09" db="EMBL/GenBank/DDBJ databases">
        <title>A chromosome-level genome assembly of the Chinese tupelo Nyssa sinensis.</title>
        <authorList>
            <person name="Yang X."/>
            <person name="Kang M."/>
            <person name="Yang Y."/>
            <person name="Xiong H."/>
            <person name="Wang M."/>
            <person name="Zhang Z."/>
            <person name="Wang Z."/>
            <person name="Wu H."/>
            <person name="Ma T."/>
            <person name="Liu J."/>
            <person name="Xi Z."/>
        </authorList>
    </citation>
    <scope>NUCLEOTIDE SEQUENCE [LARGE SCALE GENOMIC DNA]</scope>
    <source>
        <strain evidence="1">J267</strain>
        <tissue evidence="1">Leaf</tissue>
    </source>
</reference>